<evidence type="ECO:0000259" key="6">
    <source>
        <dbReference type="PROSITE" id="PS51900"/>
    </source>
</evidence>
<keyword evidence="8" id="KW-1185">Reference proteome</keyword>
<dbReference type="Pfam" id="PF00589">
    <property type="entry name" value="Phage_integrase"/>
    <property type="match status" value="1"/>
</dbReference>
<dbReference type="GO" id="GO:0003677">
    <property type="term" value="F:DNA binding"/>
    <property type="evidence" value="ECO:0007669"/>
    <property type="project" value="UniProtKB-UniRule"/>
</dbReference>
<reference evidence="7 8" key="1">
    <citation type="journal article" date="2011" name="Stand. Genomic Sci.">
        <title>Non-contiguous finished genome sequence and contextual data of the filamentous soil bacterium Ktedonobacter racemifer type strain (SOSP1-21).</title>
        <authorList>
            <person name="Chang Y.J."/>
            <person name="Land M."/>
            <person name="Hauser L."/>
            <person name="Chertkov O."/>
            <person name="Del Rio T.G."/>
            <person name="Nolan M."/>
            <person name="Copeland A."/>
            <person name="Tice H."/>
            <person name="Cheng J.F."/>
            <person name="Lucas S."/>
            <person name="Han C."/>
            <person name="Goodwin L."/>
            <person name="Pitluck S."/>
            <person name="Ivanova N."/>
            <person name="Ovchinikova G."/>
            <person name="Pati A."/>
            <person name="Chen A."/>
            <person name="Palaniappan K."/>
            <person name="Mavromatis K."/>
            <person name="Liolios K."/>
            <person name="Brettin T."/>
            <person name="Fiebig A."/>
            <person name="Rohde M."/>
            <person name="Abt B."/>
            <person name="Goker M."/>
            <person name="Detter J.C."/>
            <person name="Woyke T."/>
            <person name="Bristow J."/>
            <person name="Eisen J.A."/>
            <person name="Markowitz V."/>
            <person name="Hugenholtz P."/>
            <person name="Kyrpides N.C."/>
            <person name="Klenk H.P."/>
            <person name="Lapidus A."/>
        </authorList>
    </citation>
    <scope>NUCLEOTIDE SEQUENCE [LARGE SCALE GENOMIC DNA]</scope>
    <source>
        <strain evidence="8">DSM 44963</strain>
    </source>
</reference>
<keyword evidence="3" id="KW-0233">DNA recombination</keyword>
<dbReference type="GO" id="GO:0006310">
    <property type="term" value="P:DNA recombination"/>
    <property type="evidence" value="ECO:0007669"/>
    <property type="project" value="UniProtKB-KW"/>
</dbReference>
<dbReference type="GO" id="GO:0015074">
    <property type="term" value="P:DNA integration"/>
    <property type="evidence" value="ECO:0007669"/>
    <property type="project" value="InterPro"/>
</dbReference>
<dbReference type="PANTHER" id="PTHR30349:SF41">
    <property type="entry name" value="INTEGRASE_RECOMBINASE PROTEIN MJ0367-RELATED"/>
    <property type="match status" value="1"/>
</dbReference>
<dbReference type="InterPro" id="IPR013762">
    <property type="entry name" value="Integrase-like_cat_sf"/>
</dbReference>
<dbReference type="InterPro" id="IPR044068">
    <property type="entry name" value="CB"/>
</dbReference>
<dbReference type="InterPro" id="IPR011010">
    <property type="entry name" value="DNA_brk_join_enz"/>
</dbReference>
<dbReference type="InParanoid" id="D6TKV3"/>
<dbReference type="PANTHER" id="PTHR30349">
    <property type="entry name" value="PHAGE INTEGRASE-RELATED"/>
    <property type="match status" value="1"/>
</dbReference>
<evidence type="ECO:0000256" key="1">
    <source>
        <dbReference type="ARBA" id="ARBA00008857"/>
    </source>
</evidence>
<evidence type="ECO:0000256" key="4">
    <source>
        <dbReference type="PROSITE-ProRule" id="PRU01248"/>
    </source>
</evidence>
<evidence type="ECO:0000256" key="2">
    <source>
        <dbReference type="ARBA" id="ARBA00023125"/>
    </source>
</evidence>
<comment type="caution">
    <text evidence="7">The sequence shown here is derived from an EMBL/GenBank/DDBJ whole genome shotgun (WGS) entry which is preliminary data.</text>
</comment>
<dbReference type="PROSITE" id="PS51898">
    <property type="entry name" value="TYR_RECOMBINASE"/>
    <property type="match status" value="1"/>
</dbReference>
<dbReference type="EMBL" id="ADVG01000002">
    <property type="protein sequence ID" value="EFH86403.1"/>
    <property type="molecule type" value="Genomic_DNA"/>
</dbReference>
<dbReference type="SUPFAM" id="SSF56349">
    <property type="entry name" value="DNA breaking-rejoining enzymes"/>
    <property type="match status" value="1"/>
</dbReference>
<gene>
    <name evidence="7" type="ORF">Krac_7701</name>
</gene>
<dbReference type="InterPro" id="IPR050090">
    <property type="entry name" value="Tyrosine_recombinase_XerCD"/>
</dbReference>
<dbReference type="OrthoDB" id="9785687at2"/>
<accession>D6TKV3</accession>
<proteinExistence type="inferred from homology"/>
<name>D6TKV3_KTERA</name>
<evidence type="ECO:0000313" key="8">
    <source>
        <dbReference type="Proteomes" id="UP000004508"/>
    </source>
</evidence>
<evidence type="ECO:0000256" key="3">
    <source>
        <dbReference type="ARBA" id="ARBA00023172"/>
    </source>
</evidence>
<evidence type="ECO:0000313" key="7">
    <source>
        <dbReference type="EMBL" id="EFH86403.1"/>
    </source>
</evidence>
<dbReference type="RefSeq" id="WP_007910685.1">
    <property type="nucleotide sequence ID" value="NZ_ADVG01000002.1"/>
</dbReference>
<dbReference type="AlphaFoldDB" id="D6TKV3"/>
<feature type="domain" description="Tyr recombinase" evidence="5">
    <location>
        <begin position="74"/>
        <end position="275"/>
    </location>
</feature>
<dbReference type="PROSITE" id="PS51900">
    <property type="entry name" value="CB"/>
    <property type="match status" value="1"/>
</dbReference>
<dbReference type="STRING" id="485913.Krac_7701"/>
<dbReference type="eggNOG" id="COG4974">
    <property type="taxonomic scope" value="Bacteria"/>
</dbReference>
<dbReference type="Proteomes" id="UP000004508">
    <property type="component" value="Unassembled WGS sequence"/>
</dbReference>
<dbReference type="CDD" id="cd00397">
    <property type="entry name" value="DNA_BRE_C"/>
    <property type="match status" value="1"/>
</dbReference>
<dbReference type="InterPro" id="IPR002104">
    <property type="entry name" value="Integrase_catalytic"/>
</dbReference>
<organism evidence="7 8">
    <name type="scientific">Ktedonobacter racemifer DSM 44963</name>
    <dbReference type="NCBI Taxonomy" id="485913"/>
    <lineage>
        <taxon>Bacteria</taxon>
        <taxon>Bacillati</taxon>
        <taxon>Chloroflexota</taxon>
        <taxon>Ktedonobacteria</taxon>
        <taxon>Ktedonobacterales</taxon>
        <taxon>Ktedonobacteraceae</taxon>
        <taxon>Ktedonobacter</taxon>
    </lineage>
</organism>
<evidence type="ECO:0000259" key="5">
    <source>
        <dbReference type="PROSITE" id="PS51898"/>
    </source>
</evidence>
<comment type="similarity">
    <text evidence="1">Belongs to the 'phage' integrase family.</text>
</comment>
<sequence length="278" mass="31502">MTWLAQRPGNYQQFHPQEITRTSIEFFLAALSSSSAKKQAKAALSGFCTWLQEEKQLLDRNPTRHIAIPAQALLAPRELSEDQRYVLANLIEREGDLRGKAVFALGYWAGCRVSDVSWLQLDQVRVTGKAGVITVGHKGGKTRTIDLTNGARRLLHEYLEQGIRKESAYAFTSQRAKKRVSAGEVDGWRWSEDGIHQWWQQLKSLARAAEYELINDVTFHDLRHDFAHRARAAGWSLEEVAYYLGHITKAGTPAIATTIRYTQVSREAVKRKLKDIQG</sequence>
<feature type="domain" description="Core-binding (CB)" evidence="6">
    <location>
        <begin position="1"/>
        <end position="52"/>
    </location>
</feature>
<dbReference type="Gene3D" id="1.10.443.10">
    <property type="entry name" value="Intergrase catalytic core"/>
    <property type="match status" value="1"/>
</dbReference>
<protein>
    <submittedName>
        <fullName evidence="7">Integrase family protein</fullName>
    </submittedName>
</protein>
<keyword evidence="2 4" id="KW-0238">DNA-binding</keyword>